<dbReference type="InterPro" id="IPR020846">
    <property type="entry name" value="MFS_dom"/>
</dbReference>
<evidence type="ECO:0000256" key="1">
    <source>
        <dbReference type="ARBA" id="ARBA00004127"/>
    </source>
</evidence>
<dbReference type="Pfam" id="PF07690">
    <property type="entry name" value="MFS_1"/>
    <property type="match status" value="2"/>
</dbReference>
<dbReference type="InterPro" id="IPR051068">
    <property type="entry name" value="MFS_Domain-Containing_Protein"/>
</dbReference>
<comment type="subcellular location">
    <subcellularLocation>
        <location evidence="1">Endomembrane system</location>
        <topology evidence="1">Multi-pass membrane protein</topology>
    </subcellularLocation>
</comment>
<evidence type="ECO:0000313" key="10">
    <source>
        <dbReference type="Proteomes" id="UP000318571"/>
    </source>
</evidence>
<feature type="transmembrane region" description="Helical" evidence="7">
    <location>
        <begin position="494"/>
        <end position="517"/>
    </location>
</feature>
<feature type="transmembrane region" description="Helical" evidence="7">
    <location>
        <begin position="242"/>
        <end position="261"/>
    </location>
</feature>
<dbReference type="AlphaFoldDB" id="A0A553NTW8"/>
<evidence type="ECO:0000259" key="8">
    <source>
        <dbReference type="PROSITE" id="PS50850"/>
    </source>
</evidence>
<dbReference type="InterPro" id="IPR036259">
    <property type="entry name" value="MFS_trans_sf"/>
</dbReference>
<accession>A0A553NTW8</accession>
<evidence type="ECO:0000313" key="9">
    <source>
        <dbReference type="EMBL" id="TRY68880.1"/>
    </source>
</evidence>
<feature type="transmembrane region" description="Helical" evidence="7">
    <location>
        <begin position="164"/>
        <end position="182"/>
    </location>
</feature>
<feature type="transmembrane region" description="Helical" evidence="7">
    <location>
        <begin position="101"/>
        <end position="124"/>
    </location>
</feature>
<dbReference type="Proteomes" id="UP000318571">
    <property type="component" value="Chromosome 1"/>
</dbReference>
<evidence type="ECO:0000256" key="3">
    <source>
        <dbReference type="ARBA" id="ARBA00022692"/>
    </source>
</evidence>
<dbReference type="PROSITE" id="PS50850">
    <property type="entry name" value="MFS"/>
    <property type="match status" value="1"/>
</dbReference>
<organism evidence="9 10">
    <name type="scientific">Tigriopus californicus</name>
    <name type="common">Marine copepod</name>
    <dbReference type="NCBI Taxonomy" id="6832"/>
    <lineage>
        <taxon>Eukaryota</taxon>
        <taxon>Metazoa</taxon>
        <taxon>Ecdysozoa</taxon>
        <taxon>Arthropoda</taxon>
        <taxon>Crustacea</taxon>
        <taxon>Multicrustacea</taxon>
        <taxon>Hexanauplia</taxon>
        <taxon>Copepoda</taxon>
        <taxon>Harpacticoida</taxon>
        <taxon>Harpacticidae</taxon>
        <taxon>Tigriopus</taxon>
    </lineage>
</organism>
<feature type="transmembrane region" description="Helical" evidence="7">
    <location>
        <begin position="332"/>
        <end position="354"/>
    </location>
</feature>
<keyword evidence="3 7" id="KW-0812">Transmembrane</keyword>
<sequence length="591" mass="65419">MTRNNSISDPSDKIKKGLDIPLEDGGDKGDDVKGGEFLSGQQRETKSQRRARILSIYIVHIGMFIFSLGFSIVLTGVYPYMKQLLPNFGSDDRNEGEDDPLLAVYGLVVAINPLGQMIFSPILGWVANKMGGSIRLICLFCSALYCIGNVVYSILSVFPESSRYPILMVARFLIGVSSANAAPMRSYVASATYQSERTAQLSILASFQSLGFVIGPAFQAALTPVQCSDLIDQDTWFALDMYTLSGWLSAVLGLISFVLFLPGIFKEFDVAEAEAEEGRRLDPSNNNLSPPDMVVTISCIFNFFIYLINFVILETLGTPLCIDQFGWTESEAILYLGIAMSVGGIISVICFATVGPLSKRFDERKMIIFIGLIPMIIARLIMMPFPGLPPPRSPETFNRSSPFSSYMYSDEMSTDDWSYWNRIGPQMFNGRAKVPCESESSDSCPYDWCTKIPGLNIVQFFVGFLIAFGGYPYCTALCQSIFSKALGPRPQGLWMGALTAGGSLARVLGPIFVTFVYQSLGTYATMGIVTGSMVLSLIITLLTYKRLVPFKNRQPKVDEKHVFKENLEREETDQKLHLEMQKSMNGDTTHL</sequence>
<dbReference type="Gene3D" id="1.20.1250.20">
    <property type="entry name" value="MFS general substrate transporter like domains"/>
    <property type="match status" value="2"/>
</dbReference>
<dbReference type="EMBL" id="VCGU01000010">
    <property type="protein sequence ID" value="TRY68880.1"/>
    <property type="molecule type" value="Genomic_DNA"/>
</dbReference>
<keyword evidence="2" id="KW-0813">Transport</keyword>
<dbReference type="SUPFAM" id="SSF103473">
    <property type="entry name" value="MFS general substrate transporter"/>
    <property type="match status" value="1"/>
</dbReference>
<evidence type="ECO:0000256" key="7">
    <source>
        <dbReference type="SAM" id="Phobius"/>
    </source>
</evidence>
<dbReference type="PANTHER" id="PTHR23510">
    <property type="entry name" value="INNER MEMBRANE TRANSPORT PROTEIN YAJR"/>
    <property type="match status" value="1"/>
</dbReference>
<dbReference type="GO" id="GO:0012505">
    <property type="term" value="C:endomembrane system"/>
    <property type="evidence" value="ECO:0007669"/>
    <property type="project" value="UniProtKB-SubCell"/>
</dbReference>
<feature type="compositionally biased region" description="Basic and acidic residues" evidence="6">
    <location>
        <begin position="25"/>
        <end position="34"/>
    </location>
</feature>
<feature type="transmembrane region" description="Helical" evidence="7">
    <location>
        <begin position="203"/>
        <end position="222"/>
    </location>
</feature>
<evidence type="ECO:0000256" key="4">
    <source>
        <dbReference type="ARBA" id="ARBA00022989"/>
    </source>
</evidence>
<feature type="region of interest" description="Disordered" evidence="6">
    <location>
        <begin position="1"/>
        <end position="43"/>
    </location>
</feature>
<dbReference type="STRING" id="6832.A0A553NTW8"/>
<dbReference type="CDD" id="cd17326">
    <property type="entry name" value="MFS_MFSD8"/>
    <property type="match status" value="1"/>
</dbReference>
<feature type="transmembrane region" description="Helical" evidence="7">
    <location>
        <begin position="293"/>
        <end position="312"/>
    </location>
</feature>
<feature type="transmembrane region" description="Helical" evidence="7">
    <location>
        <begin position="53"/>
        <end position="81"/>
    </location>
</feature>
<dbReference type="GO" id="GO:0005765">
    <property type="term" value="C:lysosomal membrane"/>
    <property type="evidence" value="ECO:0007669"/>
    <property type="project" value="TreeGrafter"/>
</dbReference>
<proteinExistence type="predicted"/>
<dbReference type="GO" id="GO:0022857">
    <property type="term" value="F:transmembrane transporter activity"/>
    <property type="evidence" value="ECO:0007669"/>
    <property type="project" value="InterPro"/>
</dbReference>
<protein>
    <recommendedName>
        <fullName evidence="8">Major facilitator superfamily (MFS) profile domain-containing protein</fullName>
    </recommendedName>
</protein>
<comment type="caution">
    <text evidence="9">The sequence shown here is derived from an EMBL/GenBank/DDBJ whole genome shotgun (WGS) entry which is preliminary data.</text>
</comment>
<dbReference type="PANTHER" id="PTHR23510:SF3">
    <property type="entry name" value="MAJOR FACILITATOR SUPERFAMILY DOMAIN-CONTAINING PROTEIN 8"/>
    <property type="match status" value="1"/>
</dbReference>
<dbReference type="InterPro" id="IPR011701">
    <property type="entry name" value="MFS"/>
</dbReference>
<dbReference type="OMA" id="FYFSEDY"/>
<name>A0A553NTW8_TIGCA</name>
<reference evidence="9 10" key="1">
    <citation type="journal article" date="2018" name="Nat. Ecol. Evol.">
        <title>Genomic signatures of mitonuclear coevolution across populations of Tigriopus californicus.</title>
        <authorList>
            <person name="Barreto F.S."/>
            <person name="Watson E.T."/>
            <person name="Lima T.G."/>
            <person name="Willett C.S."/>
            <person name="Edmands S."/>
            <person name="Li W."/>
            <person name="Burton R.S."/>
        </authorList>
    </citation>
    <scope>NUCLEOTIDE SEQUENCE [LARGE SCALE GENOMIC DNA]</scope>
    <source>
        <strain evidence="9 10">San Diego</strain>
    </source>
</reference>
<evidence type="ECO:0000256" key="2">
    <source>
        <dbReference type="ARBA" id="ARBA00022448"/>
    </source>
</evidence>
<evidence type="ECO:0000256" key="6">
    <source>
        <dbReference type="SAM" id="MobiDB-lite"/>
    </source>
</evidence>
<dbReference type="OrthoDB" id="370281at2759"/>
<feature type="transmembrane region" description="Helical" evidence="7">
    <location>
        <begin position="366"/>
        <end position="385"/>
    </location>
</feature>
<keyword evidence="5 7" id="KW-0472">Membrane</keyword>
<keyword evidence="4 7" id="KW-1133">Transmembrane helix</keyword>
<keyword evidence="10" id="KW-1185">Reference proteome</keyword>
<feature type="transmembrane region" description="Helical" evidence="7">
    <location>
        <begin position="457"/>
        <end position="482"/>
    </location>
</feature>
<feature type="domain" description="Major facilitator superfamily (MFS) profile" evidence="8">
    <location>
        <begin position="55"/>
        <end position="548"/>
    </location>
</feature>
<gene>
    <name evidence="9" type="ORF">TCAL_11023</name>
</gene>
<evidence type="ECO:0000256" key="5">
    <source>
        <dbReference type="ARBA" id="ARBA00023136"/>
    </source>
</evidence>
<feature type="transmembrane region" description="Helical" evidence="7">
    <location>
        <begin position="523"/>
        <end position="544"/>
    </location>
</feature>
<feature type="transmembrane region" description="Helical" evidence="7">
    <location>
        <begin position="136"/>
        <end position="158"/>
    </location>
</feature>